<evidence type="ECO:0000256" key="4">
    <source>
        <dbReference type="ARBA" id="ARBA00022759"/>
    </source>
</evidence>
<dbReference type="GO" id="GO:0016779">
    <property type="term" value="F:nucleotidyltransferase activity"/>
    <property type="evidence" value="ECO:0007669"/>
    <property type="project" value="UniProtKB-KW"/>
</dbReference>
<dbReference type="OrthoDB" id="124034at2759"/>
<reference evidence="8" key="1">
    <citation type="submission" date="2023-04" db="EMBL/GenBank/DDBJ databases">
        <title>Phytophthora fragariaefolia NBRC 109709.</title>
        <authorList>
            <person name="Ichikawa N."/>
            <person name="Sato H."/>
            <person name="Tonouchi N."/>
        </authorList>
    </citation>
    <scope>NUCLEOTIDE SEQUENCE</scope>
    <source>
        <strain evidence="8">NBRC 109709</strain>
    </source>
</reference>
<keyword evidence="3" id="KW-0540">Nuclease</keyword>
<dbReference type="PROSITE" id="PS50878">
    <property type="entry name" value="RT_POL"/>
    <property type="match status" value="1"/>
</dbReference>
<protein>
    <submittedName>
        <fullName evidence="8">Unnamed protein product</fullName>
    </submittedName>
</protein>
<dbReference type="Gene3D" id="3.30.70.270">
    <property type="match status" value="2"/>
</dbReference>
<organism evidence="8 9">
    <name type="scientific">Phytophthora fragariaefolia</name>
    <dbReference type="NCBI Taxonomy" id="1490495"/>
    <lineage>
        <taxon>Eukaryota</taxon>
        <taxon>Sar</taxon>
        <taxon>Stramenopiles</taxon>
        <taxon>Oomycota</taxon>
        <taxon>Peronosporomycetes</taxon>
        <taxon>Peronosporales</taxon>
        <taxon>Peronosporaceae</taxon>
        <taxon>Phytophthora</taxon>
    </lineage>
</organism>
<keyword evidence="5" id="KW-0511">Multifunctional enzyme</keyword>
<dbReference type="SUPFAM" id="SSF50630">
    <property type="entry name" value="Acid proteases"/>
    <property type="match status" value="1"/>
</dbReference>
<evidence type="ECO:0000256" key="1">
    <source>
        <dbReference type="ARBA" id="ARBA00022679"/>
    </source>
</evidence>
<dbReference type="InterPro" id="IPR041577">
    <property type="entry name" value="RT_RNaseH_2"/>
</dbReference>
<dbReference type="InterPro" id="IPR000477">
    <property type="entry name" value="RT_dom"/>
</dbReference>
<dbReference type="InterPro" id="IPR050951">
    <property type="entry name" value="Retrovirus_Pol_polyprotein"/>
</dbReference>
<keyword evidence="4" id="KW-0255">Endonuclease</keyword>
<dbReference type="InterPro" id="IPR043128">
    <property type="entry name" value="Rev_trsase/Diguanyl_cyclase"/>
</dbReference>
<dbReference type="Pfam" id="PF00078">
    <property type="entry name" value="RVT_1"/>
    <property type="match status" value="1"/>
</dbReference>
<dbReference type="CDD" id="cd00303">
    <property type="entry name" value="retropepsin_like"/>
    <property type="match status" value="1"/>
</dbReference>
<dbReference type="GO" id="GO:0004519">
    <property type="term" value="F:endonuclease activity"/>
    <property type="evidence" value="ECO:0007669"/>
    <property type="project" value="UniProtKB-KW"/>
</dbReference>
<keyword evidence="1" id="KW-0808">Transferase</keyword>
<feature type="region of interest" description="Disordered" evidence="6">
    <location>
        <begin position="196"/>
        <end position="238"/>
    </location>
</feature>
<dbReference type="Gene3D" id="3.10.10.10">
    <property type="entry name" value="HIV Type 1 Reverse Transcriptase, subunit A, domain 1"/>
    <property type="match status" value="1"/>
</dbReference>
<dbReference type="EMBL" id="BSXT01002212">
    <property type="protein sequence ID" value="GMF47813.1"/>
    <property type="molecule type" value="Genomic_DNA"/>
</dbReference>
<comment type="caution">
    <text evidence="8">The sequence shown here is derived from an EMBL/GenBank/DDBJ whole genome shotgun (WGS) entry which is preliminary data.</text>
</comment>
<dbReference type="Proteomes" id="UP001165121">
    <property type="component" value="Unassembled WGS sequence"/>
</dbReference>
<evidence type="ECO:0000256" key="3">
    <source>
        <dbReference type="ARBA" id="ARBA00022722"/>
    </source>
</evidence>
<keyword evidence="2" id="KW-0548">Nucleotidyltransferase</keyword>
<dbReference type="AlphaFoldDB" id="A0A9W6XYQ6"/>
<dbReference type="SUPFAM" id="SSF56672">
    <property type="entry name" value="DNA/RNA polymerases"/>
    <property type="match status" value="1"/>
</dbReference>
<evidence type="ECO:0000256" key="5">
    <source>
        <dbReference type="ARBA" id="ARBA00023268"/>
    </source>
</evidence>
<evidence type="ECO:0000256" key="6">
    <source>
        <dbReference type="SAM" id="MobiDB-lite"/>
    </source>
</evidence>
<dbReference type="Pfam" id="PF17919">
    <property type="entry name" value="RT_RNaseH_2"/>
    <property type="match status" value="1"/>
</dbReference>
<dbReference type="PANTHER" id="PTHR37984">
    <property type="entry name" value="PROTEIN CBG26694"/>
    <property type="match status" value="1"/>
</dbReference>
<keyword evidence="9" id="KW-1185">Reference proteome</keyword>
<gene>
    <name evidence="8" type="ORF">Pfra01_001820500</name>
</gene>
<keyword evidence="4" id="KW-0378">Hydrolase</keyword>
<feature type="domain" description="Reverse transcriptase" evidence="7">
    <location>
        <begin position="568"/>
        <end position="753"/>
    </location>
</feature>
<dbReference type="InterPro" id="IPR021109">
    <property type="entry name" value="Peptidase_aspartic_dom_sf"/>
</dbReference>
<accession>A0A9W6XYQ6</accession>
<evidence type="ECO:0000259" key="7">
    <source>
        <dbReference type="PROSITE" id="PS50878"/>
    </source>
</evidence>
<dbReference type="PANTHER" id="PTHR37984:SF5">
    <property type="entry name" value="PROTEIN NYNRIN-LIKE"/>
    <property type="match status" value="1"/>
</dbReference>
<name>A0A9W6XYQ6_9STRA</name>
<evidence type="ECO:0000313" key="9">
    <source>
        <dbReference type="Proteomes" id="UP001165121"/>
    </source>
</evidence>
<feature type="region of interest" description="Disordered" evidence="6">
    <location>
        <begin position="25"/>
        <end position="53"/>
    </location>
</feature>
<sequence length="915" mass="104260">MFDVYQASGVKLWFMLDVDVERDDYDTTTRNDGRDHLHEGETERHHGEEKGAGIQARDLQGLAAVDPAPTRVLGVHAVREAQLRPDVAIAGLRHLTTRHCPAGTRGLLMDELTQLKKKRGDTVRQYSSSFCMLLRMIPFLEHGENEAVAEADAVCMYRLGMPVDWQVEFNRISRIWDLASIETQFELIERNERDEAILRNNRPKRNGPKQQQHQQGQHRTSGARQQHTDTRNLRSNNRGAGSRYCNYCKKDNHDDDHCFRNPVSPAFHPRSGNYNSHSGRRTGGTNATAAIQAAMVSAIKKRQDEEFAAMRFYSAGDEAEMTVMYGVPDRAALHHDQDPRMEIELLSGNHRIPSLLDTGCTRSVMDRKTTKQVHQHIQLRHEAAHFRHADGSLGETTHCAVAKFKLIDFPQTRTCSHEFRVAEQLVYPIMLGRDFLLQQRMVLEFERGIIEWDGIELRMDMSPRNGRPFAAVLKTDTECRAEINLTQREEVPLDTMFEGCNLTEAQKARVMKLVEPFKDLFTGALGTMKKGPYVLPLKPNAKPVVARPFPIPRAYYNATRREIQHLVDIGVLKRDSSSMWASPAFVVSKKDGSVRLVCDFRKLNERMQRNFYPTRDAKEMVRSVDKPKYKSVFDVPLSYYTRVLAPESQHVTAITAPLGRFVFLRLPIGVSTAPDEFQACMDEELGDLDYVRVYLDDILVTSNGFEEHMQHLEEVSPPVEDGISALPNKVTAILAIAPTRNRREERRFVGIVNFYSDMLPRRASLLAPLTRLTSPSQSFQWSATEQAAFDAVKAALAKRVLLAFPENGRPFHVSTDAPKLQLGAVITQDDQPLAFWSKKCNQAQTAYPANRSEILSILLVLREFRSLLLGQELHLHTDHLNLTYSTFHDVHMMRWRLEIEEFRPTFHYIPGSSVV</sequence>
<evidence type="ECO:0000313" key="8">
    <source>
        <dbReference type="EMBL" id="GMF47813.1"/>
    </source>
</evidence>
<dbReference type="InterPro" id="IPR043502">
    <property type="entry name" value="DNA/RNA_pol_sf"/>
</dbReference>
<dbReference type="Gene3D" id="2.40.70.10">
    <property type="entry name" value="Acid Proteases"/>
    <property type="match status" value="1"/>
</dbReference>
<feature type="compositionally biased region" description="Basic and acidic residues" evidence="6">
    <location>
        <begin position="25"/>
        <end position="51"/>
    </location>
</feature>
<proteinExistence type="predicted"/>
<dbReference type="CDD" id="cd01647">
    <property type="entry name" value="RT_LTR"/>
    <property type="match status" value="1"/>
</dbReference>
<evidence type="ECO:0000256" key="2">
    <source>
        <dbReference type="ARBA" id="ARBA00022695"/>
    </source>
</evidence>